<dbReference type="Proteomes" id="UP000612282">
    <property type="component" value="Unassembled WGS sequence"/>
</dbReference>
<feature type="binding site" evidence="6">
    <location>
        <position position="140"/>
    </location>
    <ligand>
        <name>Fe cation</name>
        <dbReference type="ChEBI" id="CHEBI:24875"/>
    </ligand>
</feature>
<reference evidence="7 8" key="1">
    <citation type="submission" date="2021-01" db="EMBL/GenBank/DDBJ databases">
        <title>Whole genome shotgun sequence of Actinoplanes couchii NBRC 106145.</title>
        <authorList>
            <person name="Komaki H."/>
            <person name="Tamura T."/>
        </authorList>
    </citation>
    <scope>NUCLEOTIDE SEQUENCE [LARGE SCALE GENOMIC DNA]</scope>
    <source>
        <strain evidence="7 8">NBRC 106145</strain>
    </source>
</reference>
<dbReference type="PANTHER" id="PTHR10458:SF2">
    <property type="entry name" value="PEPTIDE DEFORMYLASE, MITOCHONDRIAL"/>
    <property type="match status" value="1"/>
</dbReference>
<comment type="caution">
    <text evidence="7">The sequence shown here is derived from an EMBL/GenBank/DDBJ whole genome shotgun (WGS) entry which is preliminary data.</text>
</comment>
<comment type="catalytic activity">
    <reaction evidence="6">
        <text>N-terminal N-formyl-L-methionyl-[peptide] + H2O = N-terminal L-methionyl-[peptide] + formate</text>
        <dbReference type="Rhea" id="RHEA:24420"/>
        <dbReference type="Rhea" id="RHEA-COMP:10639"/>
        <dbReference type="Rhea" id="RHEA-COMP:10640"/>
        <dbReference type="ChEBI" id="CHEBI:15377"/>
        <dbReference type="ChEBI" id="CHEBI:15740"/>
        <dbReference type="ChEBI" id="CHEBI:49298"/>
        <dbReference type="ChEBI" id="CHEBI:64731"/>
        <dbReference type="EC" id="3.5.1.88"/>
    </reaction>
</comment>
<evidence type="ECO:0000313" key="7">
    <source>
        <dbReference type="EMBL" id="GID57918.1"/>
    </source>
</evidence>
<dbReference type="RefSeq" id="WP_203801311.1">
    <property type="nucleotide sequence ID" value="NZ_BAAAQE010000111.1"/>
</dbReference>
<dbReference type="InterPro" id="IPR036821">
    <property type="entry name" value="Peptide_deformylase_sf"/>
</dbReference>
<dbReference type="NCBIfam" id="NF001159">
    <property type="entry name" value="PRK00150.1-3"/>
    <property type="match status" value="1"/>
</dbReference>
<comment type="function">
    <text evidence="6">Removes the formyl group from the N-terminal Met of newly synthesized proteins. Requires at least a dipeptide for an efficient rate of reaction. N-terminal L-methionine is a prerequisite for activity but the enzyme has broad specificity at other positions.</text>
</comment>
<dbReference type="PANTHER" id="PTHR10458">
    <property type="entry name" value="PEPTIDE DEFORMYLASE"/>
    <property type="match status" value="1"/>
</dbReference>
<comment type="cofactor">
    <cofactor evidence="6">
        <name>Fe(2+)</name>
        <dbReference type="ChEBI" id="CHEBI:29033"/>
    </cofactor>
    <text evidence="6">Binds 1 Fe(2+) ion.</text>
</comment>
<dbReference type="CDD" id="cd00487">
    <property type="entry name" value="Pep_deformylase"/>
    <property type="match status" value="1"/>
</dbReference>
<protein>
    <recommendedName>
        <fullName evidence="6">Peptide deformylase</fullName>
        <shortName evidence="6">PDF</shortName>
        <ecNumber evidence="6">3.5.1.88</ecNumber>
    </recommendedName>
    <alternativeName>
        <fullName evidence="6">Polypeptide deformylase</fullName>
    </alternativeName>
</protein>
<organism evidence="7 8">
    <name type="scientific">Actinoplanes couchii</name>
    <dbReference type="NCBI Taxonomy" id="403638"/>
    <lineage>
        <taxon>Bacteria</taxon>
        <taxon>Bacillati</taxon>
        <taxon>Actinomycetota</taxon>
        <taxon>Actinomycetes</taxon>
        <taxon>Micromonosporales</taxon>
        <taxon>Micromonosporaceae</taxon>
        <taxon>Actinoplanes</taxon>
    </lineage>
</organism>
<dbReference type="HAMAP" id="MF_00163">
    <property type="entry name" value="Pep_deformylase"/>
    <property type="match status" value="1"/>
</dbReference>
<keyword evidence="8" id="KW-1185">Reference proteome</keyword>
<proteinExistence type="inferred from homology"/>
<dbReference type="SUPFAM" id="SSF56420">
    <property type="entry name" value="Peptide deformylase"/>
    <property type="match status" value="1"/>
</dbReference>
<feature type="binding site" evidence="6">
    <location>
        <position position="94"/>
    </location>
    <ligand>
        <name>Fe cation</name>
        <dbReference type="ChEBI" id="CHEBI:24875"/>
    </ligand>
</feature>
<dbReference type="EMBL" id="BOMG01000078">
    <property type="protein sequence ID" value="GID57918.1"/>
    <property type="molecule type" value="Genomic_DNA"/>
</dbReference>
<dbReference type="InterPro" id="IPR023635">
    <property type="entry name" value="Peptide_deformylase"/>
</dbReference>
<dbReference type="PIRSF" id="PIRSF004749">
    <property type="entry name" value="Pep_def"/>
    <property type="match status" value="1"/>
</dbReference>
<feature type="active site" evidence="6">
    <location>
        <position position="137"/>
    </location>
</feature>
<dbReference type="Gene3D" id="3.90.45.10">
    <property type="entry name" value="Peptide deformylase"/>
    <property type="match status" value="1"/>
</dbReference>
<evidence type="ECO:0000256" key="6">
    <source>
        <dbReference type="HAMAP-Rule" id="MF_00163"/>
    </source>
</evidence>
<accession>A0ABQ3XHE7</accession>
<evidence type="ECO:0000313" key="8">
    <source>
        <dbReference type="Proteomes" id="UP000612282"/>
    </source>
</evidence>
<sequence length="177" mass="19102">MTVIPIRKIGDPVLREVAAPVTVFDAELAKLVDDLNETLTASGGAGLAAPQIGVGLRLFAINPDLPGNDLKLDHLINPGLEFPDEEEQNGPEGCLSIPGIYLDTKRRLNVVAKGVTKHGDPVQIVGKGLLARCVQHETDHLDGVLFVDRQDEEGIARILETIREANWPTAQIKTSPH</sequence>
<keyword evidence="5 6" id="KW-0408">Iron</keyword>
<name>A0ABQ3XHE7_9ACTN</name>
<evidence type="ECO:0000256" key="3">
    <source>
        <dbReference type="ARBA" id="ARBA00022801"/>
    </source>
</evidence>
<evidence type="ECO:0000256" key="2">
    <source>
        <dbReference type="ARBA" id="ARBA00022723"/>
    </source>
</evidence>
<evidence type="ECO:0000256" key="4">
    <source>
        <dbReference type="ARBA" id="ARBA00022917"/>
    </source>
</evidence>
<feature type="binding site" evidence="6">
    <location>
        <position position="136"/>
    </location>
    <ligand>
        <name>Fe cation</name>
        <dbReference type="ChEBI" id="CHEBI:24875"/>
    </ligand>
</feature>
<dbReference type="Pfam" id="PF01327">
    <property type="entry name" value="Pep_deformylase"/>
    <property type="match status" value="1"/>
</dbReference>
<keyword evidence="2 6" id="KW-0479">Metal-binding</keyword>
<dbReference type="PRINTS" id="PR01576">
    <property type="entry name" value="PDEFORMYLASE"/>
</dbReference>
<keyword evidence="4 6" id="KW-0648">Protein biosynthesis</keyword>
<evidence type="ECO:0000256" key="1">
    <source>
        <dbReference type="ARBA" id="ARBA00010759"/>
    </source>
</evidence>
<dbReference type="NCBIfam" id="TIGR00079">
    <property type="entry name" value="pept_deformyl"/>
    <property type="match status" value="1"/>
</dbReference>
<gene>
    <name evidence="7" type="primary">def_1</name>
    <name evidence="6" type="synonym">def</name>
    <name evidence="7" type="ORF">Aco03nite_063220</name>
</gene>
<keyword evidence="3 6" id="KW-0378">Hydrolase</keyword>
<comment type="similarity">
    <text evidence="1 6">Belongs to the polypeptide deformylase family.</text>
</comment>
<evidence type="ECO:0000256" key="5">
    <source>
        <dbReference type="ARBA" id="ARBA00023004"/>
    </source>
</evidence>
<dbReference type="EC" id="3.5.1.88" evidence="6"/>